<dbReference type="Proteomes" id="UP001627154">
    <property type="component" value="Unassembled WGS sequence"/>
</dbReference>
<proteinExistence type="predicted"/>
<reference evidence="1 2" key="1">
    <citation type="journal article" date="2024" name="bioRxiv">
        <title>A reference genome for Trichogramma kaykai: A tiny desert-dwelling parasitoid wasp with competing sex-ratio distorters.</title>
        <authorList>
            <person name="Culotta J."/>
            <person name="Lindsey A.R."/>
        </authorList>
    </citation>
    <scope>NUCLEOTIDE SEQUENCE [LARGE SCALE GENOMIC DNA]</scope>
    <source>
        <strain evidence="1 2">KSX58</strain>
    </source>
</reference>
<name>A0ABD2WBJ8_9HYME</name>
<dbReference type="EMBL" id="JBJJXI010000122">
    <property type="protein sequence ID" value="KAL3389862.1"/>
    <property type="molecule type" value="Genomic_DNA"/>
</dbReference>
<comment type="caution">
    <text evidence="1">The sequence shown here is derived from an EMBL/GenBank/DDBJ whole genome shotgun (WGS) entry which is preliminary data.</text>
</comment>
<accession>A0ABD2WBJ8</accession>
<gene>
    <name evidence="1" type="ORF">TKK_015222</name>
</gene>
<evidence type="ECO:0000313" key="2">
    <source>
        <dbReference type="Proteomes" id="UP001627154"/>
    </source>
</evidence>
<protein>
    <submittedName>
        <fullName evidence="1">Uncharacterized protein</fullName>
    </submittedName>
</protein>
<keyword evidence="2" id="KW-1185">Reference proteome</keyword>
<evidence type="ECO:0000313" key="1">
    <source>
        <dbReference type="EMBL" id="KAL3389862.1"/>
    </source>
</evidence>
<dbReference type="AlphaFoldDB" id="A0ABD2WBJ8"/>
<sequence length="101" mass="11396">MQEEEILKASTHCKDTTHNQIFGVQAYQESVLRKNPGIVIATPGRWIDDHLANAPTFDTNAATIEVMVLTLMALQPRIYMSKRNLKMVKIGNKDNQQDGEI</sequence>
<organism evidence="1 2">
    <name type="scientific">Trichogramma kaykai</name>
    <dbReference type="NCBI Taxonomy" id="54128"/>
    <lineage>
        <taxon>Eukaryota</taxon>
        <taxon>Metazoa</taxon>
        <taxon>Ecdysozoa</taxon>
        <taxon>Arthropoda</taxon>
        <taxon>Hexapoda</taxon>
        <taxon>Insecta</taxon>
        <taxon>Pterygota</taxon>
        <taxon>Neoptera</taxon>
        <taxon>Endopterygota</taxon>
        <taxon>Hymenoptera</taxon>
        <taxon>Apocrita</taxon>
        <taxon>Proctotrupomorpha</taxon>
        <taxon>Chalcidoidea</taxon>
        <taxon>Trichogrammatidae</taxon>
        <taxon>Trichogramma</taxon>
    </lineage>
</organism>